<keyword evidence="2" id="KW-0521">NADP</keyword>
<dbReference type="InterPro" id="IPR036291">
    <property type="entry name" value="NAD(P)-bd_dom_sf"/>
</dbReference>
<proteinExistence type="inferred from homology"/>
<dbReference type="GO" id="GO:0016616">
    <property type="term" value="F:oxidoreductase activity, acting on the CH-OH group of donors, NAD or NADP as acceptor"/>
    <property type="evidence" value="ECO:0007669"/>
    <property type="project" value="UniProtKB-ARBA"/>
</dbReference>
<dbReference type="PRINTS" id="PR00081">
    <property type="entry name" value="GDHRDH"/>
</dbReference>
<dbReference type="Gene3D" id="3.40.50.720">
    <property type="entry name" value="NAD(P)-binding Rossmann-like Domain"/>
    <property type="match status" value="1"/>
</dbReference>
<dbReference type="GO" id="GO:0050664">
    <property type="term" value="F:oxidoreductase activity, acting on NAD(P)H, oxygen as acceptor"/>
    <property type="evidence" value="ECO:0007669"/>
    <property type="project" value="TreeGrafter"/>
</dbReference>
<evidence type="ECO:0000313" key="4">
    <source>
        <dbReference type="EMBL" id="KAG7087199.1"/>
    </source>
</evidence>
<dbReference type="EMBL" id="CM032189">
    <property type="protein sequence ID" value="KAG7087199.1"/>
    <property type="molecule type" value="Genomic_DNA"/>
</dbReference>
<dbReference type="AlphaFoldDB" id="A0A9P7UPM1"/>
<accession>A0A9P7UPM1</accession>
<comment type="similarity">
    <text evidence="1">Belongs to the short-chain dehydrogenases/reductases (SDR) family.</text>
</comment>
<dbReference type="PANTHER" id="PTHR43008:SF4">
    <property type="entry name" value="CHAIN DEHYDROGENASE, PUTATIVE (AFU_ORTHOLOGUE AFUA_4G08710)-RELATED"/>
    <property type="match status" value="1"/>
</dbReference>
<organism evidence="4 5">
    <name type="scientific">Marasmius oreades</name>
    <name type="common">fairy-ring Marasmius</name>
    <dbReference type="NCBI Taxonomy" id="181124"/>
    <lineage>
        <taxon>Eukaryota</taxon>
        <taxon>Fungi</taxon>
        <taxon>Dikarya</taxon>
        <taxon>Basidiomycota</taxon>
        <taxon>Agaricomycotina</taxon>
        <taxon>Agaricomycetes</taxon>
        <taxon>Agaricomycetidae</taxon>
        <taxon>Agaricales</taxon>
        <taxon>Marasmiineae</taxon>
        <taxon>Marasmiaceae</taxon>
        <taxon>Marasmius</taxon>
    </lineage>
</organism>
<dbReference type="Proteomes" id="UP001049176">
    <property type="component" value="Chromosome 9"/>
</dbReference>
<keyword evidence="5" id="KW-1185">Reference proteome</keyword>
<comment type="caution">
    <text evidence="4">The sequence shown here is derived from an EMBL/GenBank/DDBJ whole genome shotgun (WGS) entry which is preliminary data.</text>
</comment>
<reference evidence="4" key="1">
    <citation type="journal article" date="2021" name="Genome Biol. Evol.">
        <title>The assembled and annotated genome of the fairy-ring fungus Marasmius oreades.</title>
        <authorList>
            <person name="Hiltunen M."/>
            <person name="Ament-Velasquez S.L."/>
            <person name="Johannesson H."/>
        </authorList>
    </citation>
    <scope>NUCLEOTIDE SEQUENCE</scope>
    <source>
        <strain evidence="4">03SP1</strain>
    </source>
</reference>
<dbReference type="InterPro" id="IPR002347">
    <property type="entry name" value="SDR_fam"/>
</dbReference>
<dbReference type="Pfam" id="PF00106">
    <property type="entry name" value="adh_short"/>
    <property type="match status" value="1"/>
</dbReference>
<dbReference type="OrthoDB" id="1933717at2759"/>
<dbReference type="SUPFAM" id="SSF51735">
    <property type="entry name" value="NAD(P)-binding Rossmann-fold domains"/>
    <property type="match status" value="1"/>
</dbReference>
<sequence>MSRIILVTGANTGIGYDTVRVLASKPEKHTVYLASRNEKSGKDAQAKLQSEHNLHNVKFVQLDITDIESVQKAKAIIEKDEGGLLDVLVHNAGVGNLDQNQVASTVDLSVIRSAMETNLYGTIQTTQTFLPLLRAAAAAGNRPKPVILLNTTDMSSNTVQARPDAFLHVTAYNTSKAAANSYMIALSHELRGEGILVNCITPGFTSTKLNNYGQGGGSTSEAGELLAKWSLLEGELKGKTGLFWSYKGEFAW</sequence>
<keyword evidence="3" id="KW-0560">Oxidoreductase</keyword>
<evidence type="ECO:0000256" key="2">
    <source>
        <dbReference type="ARBA" id="ARBA00022857"/>
    </source>
</evidence>
<evidence type="ECO:0008006" key="6">
    <source>
        <dbReference type="Google" id="ProtNLM"/>
    </source>
</evidence>
<evidence type="ECO:0000256" key="1">
    <source>
        <dbReference type="ARBA" id="ARBA00006484"/>
    </source>
</evidence>
<dbReference type="PANTHER" id="PTHR43008">
    <property type="entry name" value="BENZIL REDUCTASE"/>
    <property type="match status" value="1"/>
</dbReference>
<gene>
    <name evidence="4" type="ORF">E1B28_013180</name>
</gene>
<dbReference type="KEGG" id="more:E1B28_013180"/>
<evidence type="ECO:0000313" key="5">
    <source>
        <dbReference type="Proteomes" id="UP001049176"/>
    </source>
</evidence>
<name>A0A9P7UPM1_9AGAR</name>
<dbReference type="PROSITE" id="PS00061">
    <property type="entry name" value="ADH_SHORT"/>
    <property type="match status" value="1"/>
</dbReference>
<dbReference type="InterPro" id="IPR020904">
    <property type="entry name" value="Sc_DH/Rdtase_CS"/>
</dbReference>
<evidence type="ECO:0000256" key="3">
    <source>
        <dbReference type="ARBA" id="ARBA00023002"/>
    </source>
</evidence>
<protein>
    <recommendedName>
        <fullName evidence="6">NAD(P)-binding protein</fullName>
    </recommendedName>
</protein>
<dbReference type="GeneID" id="66082255"/>
<dbReference type="RefSeq" id="XP_043003670.1">
    <property type="nucleotide sequence ID" value="XM_043160826.1"/>
</dbReference>